<evidence type="ECO:0000256" key="3">
    <source>
        <dbReference type="ARBA" id="ARBA00022691"/>
    </source>
</evidence>
<feature type="domain" description="Methyltransferase" evidence="4">
    <location>
        <begin position="6"/>
        <end position="96"/>
    </location>
</feature>
<dbReference type="CDD" id="cd02440">
    <property type="entry name" value="AdoMet_MTases"/>
    <property type="match status" value="1"/>
</dbReference>
<dbReference type="Gene3D" id="3.40.50.150">
    <property type="entry name" value="Vaccinia Virus protein VP39"/>
    <property type="match status" value="1"/>
</dbReference>
<dbReference type="InterPro" id="IPR041698">
    <property type="entry name" value="Methyltransf_25"/>
</dbReference>
<dbReference type="PANTHER" id="PTHR43464">
    <property type="entry name" value="METHYLTRANSFERASE"/>
    <property type="match status" value="1"/>
</dbReference>
<dbReference type="AlphaFoldDB" id="A0A1T4QNP5"/>
<evidence type="ECO:0000256" key="1">
    <source>
        <dbReference type="ARBA" id="ARBA00022603"/>
    </source>
</evidence>
<dbReference type="PANTHER" id="PTHR43464:SF19">
    <property type="entry name" value="UBIQUINONE BIOSYNTHESIS O-METHYLTRANSFERASE, MITOCHONDRIAL"/>
    <property type="match status" value="1"/>
</dbReference>
<dbReference type="GO" id="GO:0008168">
    <property type="term" value="F:methyltransferase activity"/>
    <property type="evidence" value="ECO:0007669"/>
    <property type="project" value="UniProtKB-KW"/>
</dbReference>
<evidence type="ECO:0000313" key="5">
    <source>
        <dbReference type="EMBL" id="SKA05393.1"/>
    </source>
</evidence>
<dbReference type="RefSeq" id="WP_078708059.1">
    <property type="nucleotide sequence ID" value="NZ_FUXL01000005.1"/>
</dbReference>
<keyword evidence="6" id="KW-1185">Reference proteome</keyword>
<evidence type="ECO:0000259" key="4">
    <source>
        <dbReference type="Pfam" id="PF13649"/>
    </source>
</evidence>
<dbReference type="InterPro" id="IPR029063">
    <property type="entry name" value="SAM-dependent_MTases_sf"/>
</dbReference>
<dbReference type="SUPFAM" id="SSF53335">
    <property type="entry name" value="S-adenosyl-L-methionine-dependent methyltransferases"/>
    <property type="match status" value="1"/>
</dbReference>
<name>A0A1T4QNP5_9HYPH</name>
<dbReference type="STRING" id="1365950.SAMN05428963_105155"/>
<dbReference type="Pfam" id="PF13649">
    <property type="entry name" value="Methyltransf_25"/>
    <property type="match status" value="1"/>
</dbReference>
<keyword evidence="1 5" id="KW-0489">Methyltransferase</keyword>
<keyword evidence="3" id="KW-0949">S-adenosyl-L-methionine</keyword>
<dbReference type="Proteomes" id="UP000190135">
    <property type="component" value="Unassembled WGS sequence"/>
</dbReference>
<sequence length="164" mass="17896">MPSSRVLDCGCGSGHAGLATIIDAGTHVTALDGSSAMLALFLQRYPGVEAVRADMLVHEPDGRFDGILAWDSFFHLDHDDQVKMIARFADWLAPGGLLMLTTGPGHSTVISQMFGVDFSYGSFSGAEYRSLFKANDLLVEWDRLDEPGAAIHRVWLLRKAETEL</sequence>
<organism evidence="5 6">
    <name type="scientific">Consotaella salsifontis</name>
    <dbReference type="NCBI Taxonomy" id="1365950"/>
    <lineage>
        <taxon>Bacteria</taxon>
        <taxon>Pseudomonadati</taxon>
        <taxon>Pseudomonadota</taxon>
        <taxon>Alphaproteobacteria</taxon>
        <taxon>Hyphomicrobiales</taxon>
        <taxon>Aurantimonadaceae</taxon>
        <taxon>Consotaella</taxon>
    </lineage>
</organism>
<dbReference type="EMBL" id="FUXL01000005">
    <property type="protein sequence ID" value="SKA05393.1"/>
    <property type="molecule type" value="Genomic_DNA"/>
</dbReference>
<dbReference type="GO" id="GO:0032259">
    <property type="term" value="P:methylation"/>
    <property type="evidence" value="ECO:0007669"/>
    <property type="project" value="UniProtKB-KW"/>
</dbReference>
<accession>A0A1T4QNP5</accession>
<evidence type="ECO:0000313" key="6">
    <source>
        <dbReference type="Proteomes" id="UP000190135"/>
    </source>
</evidence>
<evidence type="ECO:0000256" key="2">
    <source>
        <dbReference type="ARBA" id="ARBA00022679"/>
    </source>
</evidence>
<proteinExistence type="predicted"/>
<keyword evidence="2 5" id="KW-0808">Transferase</keyword>
<reference evidence="5 6" key="1">
    <citation type="submission" date="2017-02" db="EMBL/GenBank/DDBJ databases">
        <authorList>
            <person name="Peterson S.W."/>
        </authorList>
    </citation>
    <scope>NUCLEOTIDE SEQUENCE [LARGE SCALE GENOMIC DNA]</scope>
    <source>
        <strain evidence="5 6">USBA 369</strain>
    </source>
</reference>
<protein>
    <submittedName>
        <fullName evidence="5">Methyltransferase domain-containing protein</fullName>
    </submittedName>
</protein>
<gene>
    <name evidence="5" type="ORF">SAMN05428963_105155</name>
</gene>
<dbReference type="OrthoDB" id="9765084at2"/>